<keyword evidence="2" id="KW-1185">Reference proteome</keyword>
<dbReference type="PANTHER" id="PTHR10948:SF23">
    <property type="entry name" value="TRANSPOSASE INSI FOR INSERTION SEQUENCE ELEMENT IS30A-RELATED"/>
    <property type="match status" value="1"/>
</dbReference>
<comment type="caution">
    <text evidence="1">The sequence shown here is derived from an EMBL/GenBank/DDBJ whole genome shotgun (WGS) entry which is preliminary data.</text>
</comment>
<dbReference type="PANTHER" id="PTHR10948">
    <property type="entry name" value="TRANSPOSASE"/>
    <property type="match status" value="1"/>
</dbReference>
<dbReference type="RefSeq" id="WP_181835423.1">
    <property type="nucleotide sequence ID" value="NZ_JACERN010000022.1"/>
</dbReference>
<dbReference type="GO" id="GO:0032196">
    <property type="term" value="P:transposition"/>
    <property type="evidence" value="ECO:0007669"/>
    <property type="project" value="TreeGrafter"/>
</dbReference>
<evidence type="ECO:0000313" key="2">
    <source>
        <dbReference type="Proteomes" id="UP000545606"/>
    </source>
</evidence>
<dbReference type="InterPro" id="IPR012337">
    <property type="entry name" value="RNaseH-like_sf"/>
</dbReference>
<reference evidence="1 2" key="1">
    <citation type="submission" date="2020-07" db="EMBL/GenBank/DDBJ databases">
        <title>Draft genome sequence of violacein-producing bacteria and related species.</title>
        <authorList>
            <person name="Wilson H.S."/>
            <person name="De Leon M.E."/>
        </authorList>
    </citation>
    <scope>NUCLEOTIDE SEQUENCE [LARGE SCALE GENOMIC DNA]</scope>
    <source>
        <strain evidence="1 2">HSC-21Su07</strain>
    </source>
</reference>
<sequence>ENTNGLLREYLPKGADLSQFTQQELDQIAWSLNNRPRKSLGFKKPSEAFWECCFNLDIRIPSTVALGP</sequence>
<dbReference type="Proteomes" id="UP000545606">
    <property type="component" value="Unassembled WGS sequence"/>
</dbReference>
<dbReference type="InterPro" id="IPR051917">
    <property type="entry name" value="Transposase-Integrase"/>
</dbReference>
<dbReference type="GO" id="GO:0004803">
    <property type="term" value="F:transposase activity"/>
    <property type="evidence" value="ECO:0007669"/>
    <property type="project" value="TreeGrafter"/>
</dbReference>
<feature type="non-terminal residue" evidence="1">
    <location>
        <position position="1"/>
    </location>
</feature>
<proteinExistence type="predicted"/>
<evidence type="ECO:0000313" key="1">
    <source>
        <dbReference type="EMBL" id="MBA4708232.1"/>
    </source>
</evidence>
<dbReference type="GO" id="GO:0005829">
    <property type="term" value="C:cytosol"/>
    <property type="evidence" value="ECO:0007669"/>
    <property type="project" value="TreeGrafter"/>
</dbReference>
<accession>A0A838Y4H0</accession>
<dbReference type="SUPFAM" id="SSF53098">
    <property type="entry name" value="Ribonuclease H-like"/>
    <property type="match status" value="1"/>
</dbReference>
<gene>
    <name evidence="1" type="ORF">H2Z84_07535</name>
</gene>
<dbReference type="EMBL" id="JACERN010000022">
    <property type="protein sequence ID" value="MBA4708232.1"/>
    <property type="molecule type" value="Genomic_DNA"/>
</dbReference>
<dbReference type="AlphaFoldDB" id="A0A838Y4H0"/>
<protein>
    <submittedName>
        <fullName evidence="1">IS30 family transposase</fullName>
    </submittedName>
</protein>
<organism evidence="1 2">
    <name type="scientific">Aquitalea aquatica</name>
    <dbReference type="NCBI Taxonomy" id="3044273"/>
    <lineage>
        <taxon>Bacteria</taxon>
        <taxon>Pseudomonadati</taxon>
        <taxon>Pseudomonadota</taxon>
        <taxon>Betaproteobacteria</taxon>
        <taxon>Neisseriales</taxon>
        <taxon>Chromobacteriaceae</taxon>
        <taxon>Aquitalea</taxon>
    </lineage>
</organism>
<name>A0A838Y4H0_9NEIS</name>